<evidence type="ECO:0000313" key="10">
    <source>
        <dbReference type="EMBL" id="KAF2425833.1"/>
    </source>
</evidence>
<keyword evidence="4 8" id="KW-0812">Transmembrane</keyword>
<dbReference type="PANTHER" id="PTHR31595:SF67">
    <property type="entry name" value="WAX SYNTHASE DOMAIN-CONTAINING PROTEIN"/>
    <property type="match status" value="1"/>
</dbReference>
<evidence type="ECO:0000256" key="8">
    <source>
        <dbReference type="SAM" id="Phobius"/>
    </source>
</evidence>
<feature type="transmembrane region" description="Helical" evidence="8">
    <location>
        <begin position="87"/>
        <end position="106"/>
    </location>
</feature>
<dbReference type="Pfam" id="PF13813">
    <property type="entry name" value="MBOAT_2"/>
    <property type="match status" value="1"/>
</dbReference>
<reference evidence="10" key="1">
    <citation type="journal article" date="2020" name="Stud. Mycol.">
        <title>101 Dothideomycetes genomes: a test case for predicting lifestyles and emergence of pathogens.</title>
        <authorList>
            <person name="Haridas S."/>
            <person name="Albert R."/>
            <person name="Binder M."/>
            <person name="Bloem J."/>
            <person name="Labutti K."/>
            <person name="Salamov A."/>
            <person name="Andreopoulos B."/>
            <person name="Baker S."/>
            <person name="Barry K."/>
            <person name="Bills G."/>
            <person name="Bluhm B."/>
            <person name="Cannon C."/>
            <person name="Castanera R."/>
            <person name="Culley D."/>
            <person name="Daum C."/>
            <person name="Ezra D."/>
            <person name="Gonzalez J."/>
            <person name="Henrissat B."/>
            <person name="Kuo A."/>
            <person name="Liang C."/>
            <person name="Lipzen A."/>
            <person name="Lutzoni F."/>
            <person name="Magnuson J."/>
            <person name="Mondo S."/>
            <person name="Nolan M."/>
            <person name="Ohm R."/>
            <person name="Pangilinan J."/>
            <person name="Park H.-J."/>
            <person name="Ramirez L."/>
            <person name="Alfaro M."/>
            <person name="Sun H."/>
            <person name="Tritt A."/>
            <person name="Yoshinaga Y."/>
            <person name="Zwiers L.-H."/>
            <person name="Turgeon B."/>
            <person name="Goodwin S."/>
            <person name="Spatafora J."/>
            <person name="Crous P."/>
            <person name="Grigoriev I."/>
        </authorList>
    </citation>
    <scope>NUCLEOTIDE SEQUENCE</scope>
    <source>
        <strain evidence="10">CBS 130266</strain>
    </source>
</reference>
<dbReference type="InterPro" id="IPR032805">
    <property type="entry name" value="Wax_synthase_dom"/>
</dbReference>
<dbReference type="OrthoDB" id="2796277at2759"/>
<dbReference type="AlphaFoldDB" id="A0A9P4TVG8"/>
<dbReference type="GO" id="GO:0006629">
    <property type="term" value="P:lipid metabolic process"/>
    <property type="evidence" value="ECO:0007669"/>
    <property type="project" value="InterPro"/>
</dbReference>
<evidence type="ECO:0000256" key="6">
    <source>
        <dbReference type="ARBA" id="ARBA00023136"/>
    </source>
</evidence>
<dbReference type="InterPro" id="IPR044851">
    <property type="entry name" value="Wax_synthase"/>
</dbReference>
<evidence type="ECO:0000256" key="2">
    <source>
        <dbReference type="ARBA" id="ARBA00007282"/>
    </source>
</evidence>
<evidence type="ECO:0000259" key="9">
    <source>
        <dbReference type="Pfam" id="PF13813"/>
    </source>
</evidence>
<protein>
    <recommendedName>
        <fullName evidence="9">Wax synthase domain-containing protein</fullName>
    </recommendedName>
</protein>
<evidence type="ECO:0000256" key="1">
    <source>
        <dbReference type="ARBA" id="ARBA00004141"/>
    </source>
</evidence>
<evidence type="ECO:0000313" key="11">
    <source>
        <dbReference type="Proteomes" id="UP000800235"/>
    </source>
</evidence>
<name>A0A9P4TVG8_9PEZI</name>
<gene>
    <name evidence="10" type="ORF">EJ08DRAFT_594078</name>
</gene>
<comment type="similarity">
    <text evidence="2">Belongs to the wax synthase family.</text>
</comment>
<accession>A0A9P4TVG8</accession>
<dbReference type="PANTHER" id="PTHR31595">
    <property type="entry name" value="LONG-CHAIN-ALCOHOL O-FATTY-ACYLTRANSFERASE 3-RELATED"/>
    <property type="match status" value="1"/>
</dbReference>
<feature type="region of interest" description="Disordered" evidence="7">
    <location>
        <begin position="125"/>
        <end position="145"/>
    </location>
</feature>
<keyword evidence="3" id="KW-0808">Transferase</keyword>
<proteinExistence type="inferred from homology"/>
<keyword evidence="5 8" id="KW-1133">Transmembrane helix</keyword>
<sequence length="514" mass="59284">MFRSGAYQLRIQELDSNYRKDIDHGTYLPFTYPWGAYGALLALLYLLVPHRQSLRLYRLRWIVWGLNFVHAVYTIKYTRAQGPARSYAVGFGMAWSILWTTSMLLLHDGQTEFYRVQRISDANGSLQKSDFNPAGTTPCSDRDGEHKAQTKFSLKMQPFPASPYLARLYWVLDLMLTFRGMAWNWRIPNLPSPSVQVSINGQVMAEELSHTARPTARSYATKEALIHASWRNFVKGYIALDVLKTLITHDPYFWGETHGPPPAYLPSLFRSSSTFVQSYRLVIAQLCIYWALQTLFQLGPLVFVGLLGNNIVGSWGQYWMYPSQWGSYESVLERGLVGWWGEWWHQTFRFFFETPAKSAVRFLDLNPKSPLARLLQIFIAFSLSGTLHGCASYTSNGETRPLRGPFLFFLLQPVGIAIQLFCSHYLRSMNISQKLPNVVKLTCNFVFVHFWLYYTAPLLVEDIARGGQLLWEPVPFSFVRGMGFGRRDDTWYCWGGLLYSWHQGKYWWQSGLAT</sequence>
<evidence type="ECO:0000256" key="4">
    <source>
        <dbReference type="ARBA" id="ARBA00022692"/>
    </source>
</evidence>
<dbReference type="GO" id="GO:0008374">
    <property type="term" value="F:O-acyltransferase activity"/>
    <property type="evidence" value="ECO:0007669"/>
    <property type="project" value="InterPro"/>
</dbReference>
<organism evidence="10 11">
    <name type="scientific">Tothia fuscella</name>
    <dbReference type="NCBI Taxonomy" id="1048955"/>
    <lineage>
        <taxon>Eukaryota</taxon>
        <taxon>Fungi</taxon>
        <taxon>Dikarya</taxon>
        <taxon>Ascomycota</taxon>
        <taxon>Pezizomycotina</taxon>
        <taxon>Dothideomycetes</taxon>
        <taxon>Pleosporomycetidae</taxon>
        <taxon>Venturiales</taxon>
        <taxon>Cylindrosympodiaceae</taxon>
        <taxon>Tothia</taxon>
    </lineage>
</organism>
<dbReference type="Proteomes" id="UP000800235">
    <property type="component" value="Unassembled WGS sequence"/>
</dbReference>
<keyword evidence="6 8" id="KW-0472">Membrane</keyword>
<comment type="subcellular location">
    <subcellularLocation>
        <location evidence="1">Membrane</location>
        <topology evidence="1">Multi-pass membrane protein</topology>
    </subcellularLocation>
</comment>
<feature type="transmembrane region" description="Helical" evidence="8">
    <location>
        <begin position="27"/>
        <end position="47"/>
    </location>
</feature>
<dbReference type="GO" id="GO:0016020">
    <property type="term" value="C:membrane"/>
    <property type="evidence" value="ECO:0007669"/>
    <property type="project" value="UniProtKB-SubCell"/>
</dbReference>
<evidence type="ECO:0000256" key="7">
    <source>
        <dbReference type="SAM" id="MobiDB-lite"/>
    </source>
</evidence>
<feature type="compositionally biased region" description="Polar residues" evidence="7">
    <location>
        <begin position="125"/>
        <end position="139"/>
    </location>
</feature>
<feature type="domain" description="Wax synthase" evidence="9">
    <location>
        <begin position="334"/>
        <end position="411"/>
    </location>
</feature>
<evidence type="ECO:0000256" key="3">
    <source>
        <dbReference type="ARBA" id="ARBA00022679"/>
    </source>
</evidence>
<evidence type="ECO:0000256" key="5">
    <source>
        <dbReference type="ARBA" id="ARBA00022989"/>
    </source>
</evidence>
<comment type="caution">
    <text evidence="10">The sequence shown here is derived from an EMBL/GenBank/DDBJ whole genome shotgun (WGS) entry which is preliminary data.</text>
</comment>
<dbReference type="EMBL" id="MU007067">
    <property type="protein sequence ID" value="KAF2425833.1"/>
    <property type="molecule type" value="Genomic_DNA"/>
</dbReference>
<keyword evidence="11" id="KW-1185">Reference proteome</keyword>